<dbReference type="PROSITE" id="PS50110">
    <property type="entry name" value="RESPONSE_REGULATORY"/>
    <property type="match status" value="1"/>
</dbReference>
<dbReference type="Gene3D" id="3.40.50.2300">
    <property type="match status" value="1"/>
</dbReference>
<sequence length="852" mass="95551">MPALATSAVVNHILPPPAAHPPDSPRTRAHLVCPSFGTYWTWLKRQFGAGAAPSNICLAGDSTVDPELNRCDEQQFLDEGNEMDEIVVDQEPCLESELGEPIGWPGSANLVRPLQPEFAPSKVSDQESAANEVWPISKFSVIIRHRLYPTLYEFFFAPFDDEKLGSNYAEEDWILKKSLAIWVALWLIVNWVIGAASLEKTNHRYTSSDIVFYFVVGPLLAFPVLWMVIYDWPRNRPILYQLFLLVAIWAWGFYFVLYIKICRFYAGPSSACFSRDFLGLFFYTTALQTMGLFGLKLNRLMAAIGAFSFFVMTSAFMIPEKSTWIRNMINFFVFHFFLIYVHYTWDNSDRHLYTLRYHLKIQYRASQKAQVNERKVADSKRRMNSYLLHEVQAPLNTALWAVRNMEASASITKDQQIEFNALSGSLNMTSKVLNDVLDFNKMESGNFESAPRPYAFHQVMRSLLMSPCMASDARGLIVETHLDPNIDIIARKAAYRALGENTENILKHIEVHPNIDGVVMGDEARLKQVVTHLVSNACKFTPGGGKLTVRTKLVLPGEDASNPHPVFSSKMIVVRIEVDDTGDGMRPYDMHKLFTPLNPPKQKKQDGKDTNTDLGLLLVQQIVKLSGGRLGVKSKVGRGSTIWVELPLGVGYEAVMNKSEVVMSQGSNHVGNGCGQVVTDFKLTAGMSVLVVGDDSLTRALMKKTLTRLGCHVSFAENGEVALEMLLGQQASLPASAQESVVLKREEITPRSTSTSTPTGTPDEHRYAVVFLYDQMPVASGLRVIEKLRDLGRRDFVVAIIGDELLADESTGEFRATHREYLNAGFDKVLTKPVLERNLQGVLRAADERRRN</sequence>
<keyword evidence="3" id="KW-1133">Transmembrane helix</keyword>
<keyword evidence="7" id="KW-1185">Reference proteome</keyword>
<dbReference type="InterPro" id="IPR001789">
    <property type="entry name" value="Sig_transdc_resp-reg_receiver"/>
</dbReference>
<protein>
    <recommendedName>
        <fullName evidence="8">Histidine kinase</fullName>
    </recommendedName>
</protein>
<dbReference type="SUPFAM" id="SSF52172">
    <property type="entry name" value="CheY-like"/>
    <property type="match status" value="1"/>
</dbReference>
<dbReference type="Gene3D" id="1.10.287.130">
    <property type="match status" value="1"/>
</dbReference>
<dbReference type="SMART" id="SM00387">
    <property type="entry name" value="HATPase_c"/>
    <property type="match status" value="1"/>
</dbReference>
<evidence type="ECO:0008006" key="8">
    <source>
        <dbReference type="Google" id="ProtNLM"/>
    </source>
</evidence>
<dbReference type="AlphaFoldDB" id="A0A9P6C744"/>
<evidence type="ECO:0000256" key="3">
    <source>
        <dbReference type="SAM" id="Phobius"/>
    </source>
</evidence>
<dbReference type="SMART" id="SM00388">
    <property type="entry name" value="HisKA"/>
    <property type="match status" value="1"/>
</dbReference>
<feature type="transmembrane region" description="Helical" evidence="3">
    <location>
        <begin position="300"/>
        <end position="318"/>
    </location>
</feature>
<dbReference type="SUPFAM" id="SSF47384">
    <property type="entry name" value="Homodimeric domain of signal transducing histidine kinase"/>
    <property type="match status" value="1"/>
</dbReference>
<dbReference type="InterPro" id="IPR011006">
    <property type="entry name" value="CheY-like_superfamily"/>
</dbReference>
<feature type="transmembrane region" description="Helical" evidence="3">
    <location>
        <begin position="210"/>
        <end position="232"/>
    </location>
</feature>
<accession>A0A9P6C744</accession>
<gene>
    <name evidence="6" type="ORF">P691DRAFT_392673</name>
</gene>
<feature type="transmembrane region" description="Helical" evidence="3">
    <location>
        <begin position="179"/>
        <end position="198"/>
    </location>
</feature>
<evidence type="ECO:0000259" key="4">
    <source>
        <dbReference type="PROSITE" id="PS50109"/>
    </source>
</evidence>
<dbReference type="InterPro" id="IPR036890">
    <property type="entry name" value="HATPase_C_sf"/>
</dbReference>
<dbReference type="EMBL" id="MU151054">
    <property type="protein sequence ID" value="KAF9454372.1"/>
    <property type="molecule type" value="Genomic_DNA"/>
</dbReference>
<comment type="caution">
    <text evidence="2">Lacks conserved residue(s) required for the propagation of feature annotation.</text>
</comment>
<dbReference type="Gene3D" id="3.30.565.10">
    <property type="entry name" value="Histidine kinase-like ATPase, C-terminal domain"/>
    <property type="match status" value="1"/>
</dbReference>
<evidence type="ECO:0000256" key="2">
    <source>
        <dbReference type="PROSITE-ProRule" id="PRU00169"/>
    </source>
</evidence>
<dbReference type="PANTHER" id="PTHR43719">
    <property type="entry name" value="TWO-COMPONENT HISTIDINE KINASE"/>
    <property type="match status" value="1"/>
</dbReference>
<proteinExistence type="predicted"/>
<dbReference type="PROSITE" id="PS50109">
    <property type="entry name" value="HIS_KIN"/>
    <property type="match status" value="1"/>
</dbReference>
<name>A0A9P6C744_9AGAR</name>
<dbReference type="Pfam" id="PF02518">
    <property type="entry name" value="HATPase_c"/>
    <property type="match status" value="1"/>
</dbReference>
<keyword evidence="3" id="KW-0472">Membrane</keyword>
<dbReference type="InterPro" id="IPR050956">
    <property type="entry name" value="2C_system_His_kinase"/>
</dbReference>
<comment type="caution">
    <text evidence="6">The sequence shown here is derived from an EMBL/GenBank/DDBJ whole genome shotgun (WGS) entry which is preliminary data.</text>
</comment>
<dbReference type="SUPFAM" id="SSF55874">
    <property type="entry name" value="ATPase domain of HSP90 chaperone/DNA topoisomerase II/histidine kinase"/>
    <property type="match status" value="1"/>
</dbReference>
<feature type="domain" description="Response regulatory" evidence="5">
    <location>
        <begin position="688"/>
        <end position="847"/>
    </location>
</feature>
<dbReference type="InterPro" id="IPR005467">
    <property type="entry name" value="His_kinase_dom"/>
</dbReference>
<dbReference type="InterPro" id="IPR003661">
    <property type="entry name" value="HisK_dim/P_dom"/>
</dbReference>
<reference evidence="6" key="1">
    <citation type="submission" date="2020-11" db="EMBL/GenBank/DDBJ databases">
        <authorList>
            <consortium name="DOE Joint Genome Institute"/>
            <person name="Ahrendt S."/>
            <person name="Riley R."/>
            <person name="Andreopoulos W."/>
            <person name="Labutti K."/>
            <person name="Pangilinan J."/>
            <person name="Ruiz-Duenas F.J."/>
            <person name="Barrasa J.M."/>
            <person name="Sanchez-Garcia M."/>
            <person name="Camarero S."/>
            <person name="Miyauchi S."/>
            <person name="Serrano A."/>
            <person name="Linde D."/>
            <person name="Babiker R."/>
            <person name="Drula E."/>
            <person name="Ayuso-Fernandez I."/>
            <person name="Pacheco R."/>
            <person name="Padilla G."/>
            <person name="Ferreira P."/>
            <person name="Barriuso J."/>
            <person name="Kellner H."/>
            <person name="Castanera R."/>
            <person name="Alfaro M."/>
            <person name="Ramirez L."/>
            <person name="Pisabarro A.G."/>
            <person name="Kuo A."/>
            <person name="Tritt A."/>
            <person name="Lipzen A."/>
            <person name="He G."/>
            <person name="Yan M."/>
            <person name="Ng V."/>
            <person name="Cullen D."/>
            <person name="Martin F."/>
            <person name="Rosso M.-N."/>
            <person name="Henrissat B."/>
            <person name="Hibbett D."/>
            <person name="Martinez A.T."/>
            <person name="Grigoriev I.V."/>
        </authorList>
    </citation>
    <scope>NUCLEOTIDE SEQUENCE</scope>
    <source>
        <strain evidence="6">MF-IS2</strain>
    </source>
</reference>
<evidence type="ECO:0000259" key="5">
    <source>
        <dbReference type="PROSITE" id="PS50110"/>
    </source>
</evidence>
<dbReference type="PRINTS" id="PR00344">
    <property type="entry name" value="BCTRLSENSOR"/>
</dbReference>
<dbReference type="CDD" id="cd17546">
    <property type="entry name" value="REC_hyHK_CKI1_RcsC-like"/>
    <property type="match status" value="1"/>
</dbReference>
<dbReference type="InterPro" id="IPR004358">
    <property type="entry name" value="Sig_transdc_His_kin-like_C"/>
</dbReference>
<dbReference type="GO" id="GO:0000155">
    <property type="term" value="F:phosphorelay sensor kinase activity"/>
    <property type="evidence" value="ECO:0007669"/>
    <property type="project" value="InterPro"/>
</dbReference>
<feature type="domain" description="Histidine kinase" evidence="4">
    <location>
        <begin position="386"/>
        <end position="650"/>
    </location>
</feature>
<organism evidence="6 7">
    <name type="scientific">Macrolepiota fuliginosa MF-IS2</name>
    <dbReference type="NCBI Taxonomy" id="1400762"/>
    <lineage>
        <taxon>Eukaryota</taxon>
        <taxon>Fungi</taxon>
        <taxon>Dikarya</taxon>
        <taxon>Basidiomycota</taxon>
        <taxon>Agaricomycotina</taxon>
        <taxon>Agaricomycetes</taxon>
        <taxon>Agaricomycetidae</taxon>
        <taxon>Agaricales</taxon>
        <taxon>Agaricineae</taxon>
        <taxon>Agaricaceae</taxon>
        <taxon>Macrolepiota</taxon>
    </lineage>
</organism>
<dbReference type="Proteomes" id="UP000807342">
    <property type="component" value="Unassembled WGS sequence"/>
</dbReference>
<keyword evidence="3" id="KW-0812">Transmembrane</keyword>
<dbReference type="InterPro" id="IPR036097">
    <property type="entry name" value="HisK_dim/P_sf"/>
</dbReference>
<evidence type="ECO:0000256" key="1">
    <source>
        <dbReference type="ARBA" id="ARBA00022553"/>
    </source>
</evidence>
<feature type="transmembrane region" description="Helical" evidence="3">
    <location>
        <begin position="277"/>
        <end position="294"/>
    </location>
</feature>
<dbReference type="InterPro" id="IPR003594">
    <property type="entry name" value="HATPase_dom"/>
</dbReference>
<evidence type="ECO:0000313" key="6">
    <source>
        <dbReference type="EMBL" id="KAF9454372.1"/>
    </source>
</evidence>
<feature type="transmembrane region" description="Helical" evidence="3">
    <location>
        <begin position="325"/>
        <end position="345"/>
    </location>
</feature>
<dbReference type="OrthoDB" id="60033at2759"/>
<keyword evidence="1" id="KW-0597">Phosphoprotein</keyword>
<dbReference type="PANTHER" id="PTHR43719:SF71">
    <property type="entry name" value="SENSOR PROTEIN TORS"/>
    <property type="match status" value="1"/>
</dbReference>
<feature type="transmembrane region" description="Helical" evidence="3">
    <location>
        <begin position="238"/>
        <end position="257"/>
    </location>
</feature>
<evidence type="ECO:0000313" key="7">
    <source>
        <dbReference type="Proteomes" id="UP000807342"/>
    </source>
</evidence>